<evidence type="ECO:0000313" key="3">
    <source>
        <dbReference type="EMBL" id="KAF9443145.1"/>
    </source>
</evidence>
<dbReference type="Gene3D" id="1.10.150.130">
    <property type="match status" value="1"/>
</dbReference>
<dbReference type="AlphaFoldDB" id="A0A9P5X338"/>
<name>A0A9P5X338_9AGAR</name>
<dbReference type="Proteomes" id="UP000807342">
    <property type="component" value="Unassembled WGS sequence"/>
</dbReference>
<keyword evidence="4" id="KW-1185">Reference proteome</keyword>
<gene>
    <name evidence="3" type="ORF">P691DRAFT_797639</name>
</gene>
<dbReference type="InterPro" id="IPR013762">
    <property type="entry name" value="Integrase-like_cat_sf"/>
</dbReference>
<evidence type="ECO:0000313" key="4">
    <source>
        <dbReference type="Proteomes" id="UP000807342"/>
    </source>
</evidence>
<dbReference type="GO" id="GO:0006310">
    <property type="term" value="P:DNA recombination"/>
    <property type="evidence" value="ECO:0007669"/>
    <property type="project" value="UniProtKB-KW"/>
</dbReference>
<dbReference type="Gene3D" id="1.10.443.10">
    <property type="entry name" value="Intergrase catalytic core"/>
    <property type="match status" value="1"/>
</dbReference>
<dbReference type="InterPro" id="IPR011010">
    <property type="entry name" value="DNA_brk_join_enz"/>
</dbReference>
<dbReference type="GO" id="GO:0015074">
    <property type="term" value="P:DNA integration"/>
    <property type="evidence" value="ECO:0007669"/>
    <property type="project" value="InterPro"/>
</dbReference>
<dbReference type="EMBL" id="MU151514">
    <property type="protein sequence ID" value="KAF9443145.1"/>
    <property type="molecule type" value="Genomic_DNA"/>
</dbReference>
<proteinExistence type="predicted"/>
<dbReference type="SUPFAM" id="SSF56349">
    <property type="entry name" value="DNA breaking-rejoining enzymes"/>
    <property type="match status" value="1"/>
</dbReference>
<comment type="caution">
    <text evidence="3">The sequence shown here is derived from an EMBL/GenBank/DDBJ whole genome shotgun (WGS) entry which is preliminary data.</text>
</comment>
<keyword evidence="2" id="KW-0233">DNA recombination</keyword>
<sequence length="279" mass="31856">MVSDALTHACDQPTIIAYNSHLQSYVDFCKEYNLNPYPSEQQLARYIVYMCDVIKPPTVETYLSGNVYRLQPFYPDIKSNRDSDSAKQVLKGCGRLKSTTILHKLPLSFAQVENISTHYRANNTIDDNLFLAILTGGFFGLLRIGEITDPDDPLLTNRKKITRRNSFITEGSAPKSAALSHKTNLKRNRRSSYPVVNIARYVLLRDRRFPDADWLWLTSRGVPPSRTWFLYRFHQFFPKESGGHSLRAGGATLLARYNYDFNSIQALASDLLYMGCHSQ</sequence>
<organism evidence="3 4">
    <name type="scientific">Macrolepiota fuliginosa MF-IS2</name>
    <dbReference type="NCBI Taxonomy" id="1400762"/>
    <lineage>
        <taxon>Eukaryota</taxon>
        <taxon>Fungi</taxon>
        <taxon>Dikarya</taxon>
        <taxon>Basidiomycota</taxon>
        <taxon>Agaricomycotina</taxon>
        <taxon>Agaricomycetes</taxon>
        <taxon>Agaricomycetidae</taxon>
        <taxon>Agaricales</taxon>
        <taxon>Agaricineae</taxon>
        <taxon>Agaricaceae</taxon>
        <taxon>Macrolepiota</taxon>
    </lineage>
</organism>
<keyword evidence="1" id="KW-0238">DNA-binding</keyword>
<dbReference type="SUPFAM" id="SSF47823">
    <property type="entry name" value="lambda integrase-like, N-terminal domain"/>
    <property type="match status" value="1"/>
</dbReference>
<dbReference type="GO" id="GO:0003677">
    <property type="term" value="F:DNA binding"/>
    <property type="evidence" value="ECO:0007669"/>
    <property type="project" value="UniProtKB-KW"/>
</dbReference>
<evidence type="ECO:0000256" key="1">
    <source>
        <dbReference type="ARBA" id="ARBA00023125"/>
    </source>
</evidence>
<dbReference type="OrthoDB" id="5598396at2759"/>
<reference evidence="3" key="1">
    <citation type="submission" date="2020-11" db="EMBL/GenBank/DDBJ databases">
        <authorList>
            <consortium name="DOE Joint Genome Institute"/>
            <person name="Ahrendt S."/>
            <person name="Riley R."/>
            <person name="Andreopoulos W."/>
            <person name="Labutti K."/>
            <person name="Pangilinan J."/>
            <person name="Ruiz-Duenas F.J."/>
            <person name="Barrasa J.M."/>
            <person name="Sanchez-Garcia M."/>
            <person name="Camarero S."/>
            <person name="Miyauchi S."/>
            <person name="Serrano A."/>
            <person name="Linde D."/>
            <person name="Babiker R."/>
            <person name="Drula E."/>
            <person name="Ayuso-Fernandez I."/>
            <person name="Pacheco R."/>
            <person name="Padilla G."/>
            <person name="Ferreira P."/>
            <person name="Barriuso J."/>
            <person name="Kellner H."/>
            <person name="Castanera R."/>
            <person name="Alfaro M."/>
            <person name="Ramirez L."/>
            <person name="Pisabarro A.G."/>
            <person name="Kuo A."/>
            <person name="Tritt A."/>
            <person name="Lipzen A."/>
            <person name="He G."/>
            <person name="Yan M."/>
            <person name="Ng V."/>
            <person name="Cullen D."/>
            <person name="Martin F."/>
            <person name="Rosso M.-N."/>
            <person name="Henrissat B."/>
            <person name="Hibbett D."/>
            <person name="Martinez A.T."/>
            <person name="Grigoriev I.V."/>
        </authorList>
    </citation>
    <scope>NUCLEOTIDE SEQUENCE</scope>
    <source>
        <strain evidence="3">MF-IS2</strain>
    </source>
</reference>
<accession>A0A9P5X338</accession>
<protein>
    <submittedName>
        <fullName evidence="3">Uncharacterized protein</fullName>
    </submittedName>
</protein>
<dbReference type="InterPro" id="IPR010998">
    <property type="entry name" value="Integrase_recombinase_N"/>
</dbReference>
<evidence type="ECO:0000256" key="2">
    <source>
        <dbReference type="ARBA" id="ARBA00023172"/>
    </source>
</evidence>